<dbReference type="Gene3D" id="2.60.40.200">
    <property type="entry name" value="Superoxide dismutase, copper/zinc binding domain"/>
    <property type="match status" value="1"/>
</dbReference>
<proteinExistence type="inferred from homology"/>
<evidence type="ECO:0000256" key="2">
    <source>
        <dbReference type="RuleBase" id="RU000393"/>
    </source>
</evidence>
<dbReference type="PANTHER" id="PTHR10003">
    <property type="entry name" value="SUPEROXIDE DISMUTASE CU-ZN -RELATED"/>
    <property type="match status" value="1"/>
</dbReference>
<dbReference type="Pfam" id="PF00080">
    <property type="entry name" value="Sod_Cu"/>
    <property type="match status" value="1"/>
</dbReference>
<dbReference type="InterPro" id="IPR001424">
    <property type="entry name" value="SOD_Cu_Zn_dom"/>
</dbReference>
<feature type="compositionally biased region" description="Basic and acidic residues" evidence="3">
    <location>
        <begin position="100"/>
        <end position="111"/>
    </location>
</feature>
<sequence length="178" mass="17993">MKRILLAACLAGCALGLGAQTVLAESVKVPVNKISSEGVGEAIGFVVFEDDGKGGMDIMVDVVGIPQGDHGMHVHENPSCAPAAKDGVNVAGLSAGGHYDPTHAGKHEGPGKHGHKGDLPLITADAQQNVKAKLHVTDLTTADIKGRSLMIHAGGDNYSDQPAPLGGGGARIACGVIK</sequence>
<dbReference type="InterPro" id="IPR036423">
    <property type="entry name" value="SOD-like_Cu/Zn_dom_sf"/>
</dbReference>
<dbReference type="PROSITE" id="PS00332">
    <property type="entry name" value="SOD_CU_ZN_2"/>
    <property type="match status" value="1"/>
</dbReference>
<dbReference type="SUPFAM" id="SSF49329">
    <property type="entry name" value="Cu,Zn superoxide dismutase-like"/>
    <property type="match status" value="1"/>
</dbReference>
<dbReference type="InterPro" id="IPR024134">
    <property type="entry name" value="SOD_Cu/Zn_/chaperone"/>
</dbReference>
<keyword evidence="2" id="KW-0479">Metal-binding</keyword>
<comment type="catalytic activity">
    <reaction evidence="2">
        <text>2 superoxide + 2 H(+) = H2O2 + O2</text>
        <dbReference type="Rhea" id="RHEA:20696"/>
        <dbReference type="ChEBI" id="CHEBI:15378"/>
        <dbReference type="ChEBI" id="CHEBI:15379"/>
        <dbReference type="ChEBI" id="CHEBI:16240"/>
        <dbReference type="ChEBI" id="CHEBI:18421"/>
        <dbReference type="EC" id="1.15.1.1"/>
    </reaction>
</comment>
<keyword evidence="4" id="KW-0732">Signal</keyword>
<dbReference type="EC" id="1.15.1.1" evidence="2"/>
<comment type="cofactor">
    <cofactor evidence="2">
        <name>Zn(2+)</name>
        <dbReference type="ChEBI" id="CHEBI:29105"/>
    </cofactor>
    <text evidence="2">Binds 1 zinc ion per subunit.</text>
</comment>
<dbReference type="InterPro" id="IPR018152">
    <property type="entry name" value="SOD_Cu/Zn_BS"/>
</dbReference>
<feature type="region of interest" description="Disordered" evidence="3">
    <location>
        <begin position="96"/>
        <end position="115"/>
    </location>
</feature>
<name>A0A212KBC3_9BACT</name>
<comment type="similarity">
    <text evidence="1 2">Belongs to the Cu-Zn superoxide dismutase family.</text>
</comment>
<dbReference type="GO" id="GO:0005507">
    <property type="term" value="F:copper ion binding"/>
    <property type="evidence" value="ECO:0007669"/>
    <property type="project" value="InterPro"/>
</dbReference>
<gene>
    <name evidence="6" type="primary">sodC</name>
    <name evidence="6" type="ORF">KM92DES2_12587</name>
</gene>
<accession>A0A212KBC3</accession>
<evidence type="ECO:0000256" key="1">
    <source>
        <dbReference type="ARBA" id="ARBA00010457"/>
    </source>
</evidence>
<comment type="cofactor">
    <cofactor evidence="2">
        <name>Cu cation</name>
        <dbReference type="ChEBI" id="CHEBI:23378"/>
    </cofactor>
    <text evidence="2">Binds 1 copper ion per subunit.</text>
</comment>
<dbReference type="GO" id="GO:0004784">
    <property type="term" value="F:superoxide dismutase activity"/>
    <property type="evidence" value="ECO:0007669"/>
    <property type="project" value="UniProtKB-EC"/>
</dbReference>
<comment type="function">
    <text evidence="2">Destroys radicals which are normally produced within the cells and which are toxic to biological systems.</text>
</comment>
<feature type="signal peptide" evidence="4">
    <location>
        <begin position="1"/>
        <end position="24"/>
    </location>
</feature>
<keyword evidence="2" id="KW-0186">Copper</keyword>
<evidence type="ECO:0000256" key="4">
    <source>
        <dbReference type="SAM" id="SignalP"/>
    </source>
</evidence>
<organism evidence="6">
    <name type="scientific">uncultured Desulfovibrio sp</name>
    <dbReference type="NCBI Taxonomy" id="167968"/>
    <lineage>
        <taxon>Bacteria</taxon>
        <taxon>Pseudomonadati</taxon>
        <taxon>Thermodesulfobacteriota</taxon>
        <taxon>Desulfovibrionia</taxon>
        <taxon>Desulfovibrionales</taxon>
        <taxon>Desulfovibrionaceae</taxon>
        <taxon>Desulfovibrio</taxon>
        <taxon>environmental samples</taxon>
    </lineage>
</organism>
<feature type="chain" id="PRO_5012510338" description="Superoxide dismutase [Cu-Zn]" evidence="4">
    <location>
        <begin position="25"/>
        <end position="178"/>
    </location>
</feature>
<dbReference type="AlphaFoldDB" id="A0A212KBC3"/>
<keyword evidence="2 6" id="KW-0560">Oxidoreductase</keyword>
<evidence type="ECO:0000313" key="6">
    <source>
        <dbReference type="EMBL" id="SBW08927.1"/>
    </source>
</evidence>
<evidence type="ECO:0000256" key="3">
    <source>
        <dbReference type="SAM" id="MobiDB-lite"/>
    </source>
</evidence>
<dbReference type="RefSeq" id="WP_192113694.1">
    <property type="nucleotide sequence ID" value="NZ_CABUEN010000011.1"/>
</dbReference>
<reference evidence="6" key="1">
    <citation type="submission" date="2016-04" db="EMBL/GenBank/DDBJ databases">
        <authorList>
            <person name="Evans L.H."/>
            <person name="Alamgir A."/>
            <person name="Owens N."/>
            <person name="Weber N.D."/>
            <person name="Virtaneva K."/>
            <person name="Barbian K."/>
            <person name="Babar A."/>
            <person name="Rosenke K."/>
        </authorList>
    </citation>
    <scope>NUCLEOTIDE SEQUENCE</scope>
    <source>
        <strain evidence="6">92-2</strain>
    </source>
</reference>
<dbReference type="EMBL" id="FLUP01000001">
    <property type="protein sequence ID" value="SBW08927.1"/>
    <property type="molecule type" value="Genomic_DNA"/>
</dbReference>
<dbReference type="PROSITE" id="PS00087">
    <property type="entry name" value="SOD_CU_ZN_1"/>
    <property type="match status" value="1"/>
</dbReference>
<protein>
    <recommendedName>
        <fullName evidence="2">Superoxide dismutase [Cu-Zn]</fullName>
        <ecNumber evidence="2">1.15.1.1</ecNumber>
    </recommendedName>
</protein>
<feature type="domain" description="Superoxide dismutase copper/zinc binding" evidence="5">
    <location>
        <begin position="44"/>
        <end position="177"/>
    </location>
</feature>
<keyword evidence="2" id="KW-0862">Zinc</keyword>
<evidence type="ECO:0000259" key="5">
    <source>
        <dbReference type="Pfam" id="PF00080"/>
    </source>
</evidence>